<dbReference type="Proteomes" id="UP000619101">
    <property type="component" value="Unassembled WGS sequence"/>
</dbReference>
<accession>A0ABR8Y240</accession>
<evidence type="ECO:0000313" key="4">
    <source>
        <dbReference type="Proteomes" id="UP000619101"/>
    </source>
</evidence>
<dbReference type="PANTHER" id="PTHR43308:SF5">
    <property type="entry name" value="S-LAYER PROTEIN _ PEPTIDOGLYCAN ENDO-BETA-N-ACETYLGLUCOSAMINIDASE"/>
    <property type="match status" value="1"/>
</dbReference>
<keyword evidence="1" id="KW-0732">Signal</keyword>
<dbReference type="InterPro" id="IPR001119">
    <property type="entry name" value="SLH_dom"/>
</dbReference>
<reference evidence="3 4" key="1">
    <citation type="submission" date="2020-08" db="EMBL/GenBank/DDBJ databases">
        <title>A Genomic Blueprint of the Chicken Gut Microbiome.</title>
        <authorList>
            <person name="Gilroy R."/>
            <person name="Ravi A."/>
            <person name="Getino M."/>
            <person name="Pursley I."/>
            <person name="Horton D.L."/>
            <person name="Alikhan N.-F."/>
            <person name="Baker D."/>
            <person name="Gharbi K."/>
            <person name="Hall N."/>
            <person name="Watson M."/>
            <person name="Adriaenssens E.M."/>
            <person name="Foster-Nyarko E."/>
            <person name="Jarju S."/>
            <person name="Secka A."/>
            <person name="Antonio M."/>
            <person name="Oren A."/>
            <person name="Chaudhuri R."/>
            <person name="La Ragione R.M."/>
            <person name="Hildebrand F."/>
            <person name="Pallen M.J."/>
        </authorList>
    </citation>
    <scope>NUCLEOTIDE SEQUENCE [LARGE SCALE GENOMIC DNA]</scope>
    <source>
        <strain evidence="3 4">A46</strain>
    </source>
</reference>
<comment type="caution">
    <text evidence="3">The sequence shown here is derived from an EMBL/GenBank/DDBJ whole genome shotgun (WGS) entry which is preliminary data.</text>
</comment>
<keyword evidence="4" id="KW-1185">Reference proteome</keyword>
<evidence type="ECO:0000256" key="1">
    <source>
        <dbReference type="SAM" id="SignalP"/>
    </source>
</evidence>
<evidence type="ECO:0000313" key="3">
    <source>
        <dbReference type="EMBL" id="MBD8038271.1"/>
    </source>
</evidence>
<feature type="signal peptide" evidence="1">
    <location>
        <begin position="1"/>
        <end position="19"/>
    </location>
</feature>
<dbReference type="EMBL" id="JACSPZ010000009">
    <property type="protein sequence ID" value="MBD8038271.1"/>
    <property type="molecule type" value="Genomic_DNA"/>
</dbReference>
<organism evidence="3 4">
    <name type="scientific">Solibacillus faecavium</name>
    <dbReference type="NCBI Taxonomy" id="2762221"/>
    <lineage>
        <taxon>Bacteria</taxon>
        <taxon>Bacillati</taxon>
        <taxon>Bacillota</taxon>
        <taxon>Bacilli</taxon>
        <taxon>Bacillales</taxon>
        <taxon>Caryophanaceae</taxon>
        <taxon>Solibacillus</taxon>
    </lineage>
</organism>
<dbReference type="RefSeq" id="WP_191701328.1">
    <property type="nucleotide sequence ID" value="NZ_JACSPZ010000009.1"/>
</dbReference>
<proteinExistence type="predicted"/>
<name>A0ABR8Y240_9BACL</name>
<dbReference type="PANTHER" id="PTHR43308">
    <property type="entry name" value="OUTER MEMBRANE PROTEIN ALPHA-RELATED"/>
    <property type="match status" value="1"/>
</dbReference>
<dbReference type="InterPro" id="IPR051465">
    <property type="entry name" value="Cell_Envelope_Struct_Comp"/>
</dbReference>
<gene>
    <name evidence="3" type="ORF">H9635_16070</name>
</gene>
<protein>
    <submittedName>
        <fullName evidence="3">S-layer homology domain-containing protein</fullName>
    </submittedName>
</protein>
<evidence type="ECO:0000259" key="2">
    <source>
        <dbReference type="PROSITE" id="PS51272"/>
    </source>
</evidence>
<feature type="chain" id="PRO_5045990346" evidence="1">
    <location>
        <begin position="20"/>
        <end position="355"/>
    </location>
</feature>
<sequence length="355" mass="40130">MKLFLNAFILMAGIIICFAFPSQTEAKQVFKDVPTDHYAYDAIKWAYDFNIVNGYANGTFRPNQPVTEQQFASILVSYFDLEPVSDELQKYTPNEIPSDGNYNTLAAYGVPLNGYFQNSIRGAAVKRGTVAQAIAYVADGQTTLNNSIQFLLNHDISNGQNPKYEQINLQRFFGASNNLTRAQLVSLFYKMQSKNFFYRSQVTEESYANIGSTPLYKMANEARDMLDRSLQSGRNWSPVTNKKPKKTWDGEYTYFYTYGKDDLNSLGRVLTISNSTKENFNVTYYTFNGWSSGTIEGTATLTSETKARMTKTDGGERCVIEFERGLNGSIKTTEFYCEAGRERGTDYNGTLTMEK</sequence>
<feature type="domain" description="SLH" evidence="2">
    <location>
        <begin position="26"/>
        <end position="89"/>
    </location>
</feature>
<dbReference type="PROSITE" id="PS51272">
    <property type="entry name" value="SLH"/>
    <property type="match status" value="1"/>
</dbReference>
<dbReference type="Pfam" id="PF00395">
    <property type="entry name" value="SLH"/>
    <property type="match status" value="1"/>
</dbReference>